<dbReference type="GO" id="GO:0035091">
    <property type="term" value="F:phosphatidylinositol binding"/>
    <property type="evidence" value="ECO:0007669"/>
    <property type="project" value="InterPro"/>
</dbReference>
<dbReference type="Gene3D" id="2.30.30.40">
    <property type="entry name" value="SH3 Domains"/>
    <property type="match status" value="1"/>
</dbReference>
<dbReference type="PROSITE" id="PS50195">
    <property type="entry name" value="PX"/>
    <property type="match status" value="1"/>
</dbReference>
<evidence type="ECO:0000256" key="3">
    <source>
        <dbReference type="SAM" id="MobiDB-lite"/>
    </source>
</evidence>
<feature type="region of interest" description="Disordered" evidence="3">
    <location>
        <begin position="454"/>
        <end position="481"/>
    </location>
</feature>
<dbReference type="Pfam" id="PF07653">
    <property type="entry name" value="SH3_2"/>
    <property type="match status" value="1"/>
</dbReference>
<evidence type="ECO:0000256" key="2">
    <source>
        <dbReference type="PROSITE-ProRule" id="PRU00192"/>
    </source>
</evidence>
<evidence type="ECO:0000259" key="4">
    <source>
        <dbReference type="PROSITE" id="PS50002"/>
    </source>
</evidence>
<feature type="compositionally biased region" description="Gly residues" evidence="3">
    <location>
        <begin position="455"/>
        <end position="465"/>
    </location>
</feature>
<organism evidence="6 7">
    <name type="scientific">Synchytrium microbalum</name>
    <dbReference type="NCBI Taxonomy" id="1806994"/>
    <lineage>
        <taxon>Eukaryota</taxon>
        <taxon>Fungi</taxon>
        <taxon>Fungi incertae sedis</taxon>
        <taxon>Chytridiomycota</taxon>
        <taxon>Chytridiomycota incertae sedis</taxon>
        <taxon>Chytridiomycetes</taxon>
        <taxon>Synchytriales</taxon>
        <taxon>Synchytriaceae</taxon>
        <taxon>Synchytrium</taxon>
    </lineage>
</organism>
<dbReference type="EMBL" id="QEAO01000041">
    <property type="protein sequence ID" value="TPX31675.1"/>
    <property type="molecule type" value="Genomic_DNA"/>
</dbReference>
<dbReference type="Proteomes" id="UP000319731">
    <property type="component" value="Unassembled WGS sequence"/>
</dbReference>
<dbReference type="GeneID" id="42006272"/>
<keyword evidence="1 2" id="KW-0728">SH3 domain</keyword>
<evidence type="ECO:0000256" key="1">
    <source>
        <dbReference type="ARBA" id="ARBA00022443"/>
    </source>
</evidence>
<dbReference type="SUPFAM" id="SSF64268">
    <property type="entry name" value="PX domain"/>
    <property type="match status" value="1"/>
</dbReference>
<dbReference type="SMART" id="SM00312">
    <property type="entry name" value="PX"/>
    <property type="match status" value="1"/>
</dbReference>
<feature type="compositionally biased region" description="Polar residues" evidence="3">
    <location>
        <begin position="187"/>
        <end position="204"/>
    </location>
</feature>
<evidence type="ECO:0000313" key="6">
    <source>
        <dbReference type="EMBL" id="TPX31675.1"/>
    </source>
</evidence>
<dbReference type="GO" id="GO:0016197">
    <property type="term" value="P:endosomal transport"/>
    <property type="evidence" value="ECO:0007669"/>
    <property type="project" value="TreeGrafter"/>
</dbReference>
<dbReference type="GO" id="GO:0006897">
    <property type="term" value="P:endocytosis"/>
    <property type="evidence" value="ECO:0007669"/>
    <property type="project" value="TreeGrafter"/>
</dbReference>
<gene>
    <name evidence="6" type="ORF">SmJEL517_g05047</name>
</gene>
<evidence type="ECO:0000259" key="5">
    <source>
        <dbReference type="PROSITE" id="PS50195"/>
    </source>
</evidence>
<dbReference type="PROSITE" id="PS50002">
    <property type="entry name" value="SH3"/>
    <property type="match status" value="1"/>
</dbReference>
<feature type="domain" description="PX" evidence="5">
    <location>
        <begin position="503"/>
        <end position="637"/>
    </location>
</feature>
<dbReference type="Pfam" id="PF00787">
    <property type="entry name" value="PX"/>
    <property type="match status" value="1"/>
</dbReference>
<dbReference type="InterPro" id="IPR001452">
    <property type="entry name" value="SH3_domain"/>
</dbReference>
<protein>
    <recommendedName>
        <fullName evidence="8">PX domain-containing protein</fullName>
    </recommendedName>
</protein>
<dbReference type="STRING" id="1806994.A0A507C2B2"/>
<dbReference type="GO" id="GO:0097320">
    <property type="term" value="P:plasma membrane tubulation"/>
    <property type="evidence" value="ECO:0007669"/>
    <property type="project" value="TreeGrafter"/>
</dbReference>
<feature type="region of interest" description="Disordered" evidence="3">
    <location>
        <begin position="174"/>
        <end position="204"/>
    </location>
</feature>
<evidence type="ECO:0000313" key="7">
    <source>
        <dbReference type="Proteomes" id="UP000319731"/>
    </source>
</evidence>
<dbReference type="PANTHER" id="PTHR45827">
    <property type="entry name" value="SORTING NEXIN"/>
    <property type="match status" value="1"/>
</dbReference>
<feature type="region of interest" description="Disordered" evidence="3">
    <location>
        <begin position="352"/>
        <end position="376"/>
    </location>
</feature>
<feature type="region of interest" description="Disordered" evidence="3">
    <location>
        <begin position="237"/>
        <end position="258"/>
    </location>
</feature>
<dbReference type="InterPro" id="IPR036028">
    <property type="entry name" value="SH3-like_dom_sf"/>
</dbReference>
<dbReference type="AlphaFoldDB" id="A0A507C2B2"/>
<dbReference type="GO" id="GO:0031410">
    <property type="term" value="C:cytoplasmic vesicle"/>
    <property type="evidence" value="ECO:0007669"/>
    <property type="project" value="TreeGrafter"/>
</dbReference>
<dbReference type="Gene3D" id="3.30.1520.10">
    <property type="entry name" value="Phox-like domain"/>
    <property type="match status" value="1"/>
</dbReference>
<feature type="compositionally biased region" description="Basic and acidic residues" evidence="3">
    <location>
        <begin position="86"/>
        <end position="114"/>
    </location>
</feature>
<evidence type="ECO:0008006" key="8">
    <source>
        <dbReference type="Google" id="ProtNLM"/>
    </source>
</evidence>
<feature type="compositionally biased region" description="Polar residues" evidence="3">
    <location>
        <begin position="1"/>
        <end position="16"/>
    </location>
</feature>
<dbReference type="InterPro" id="IPR036871">
    <property type="entry name" value="PX_dom_sf"/>
</dbReference>
<dbReference type="InterPro" id="IPR027267">
    <property type="entry name" value="AH/BAR_dom_sf"/>
</dbReference>
<dbReference type="SUPFAM" id="SSF50044">
    <property type="entry name" value="SH3-domain"/>
    <property type="match status" value="1"/>
</dbReference>
<dbReference type="InterPro" id="IPR001683">
    <property type="entry name" value="PX_dom"/>
</dbReference>
<sequence>MITTSIDGPSASSPVSSIDRDQHQKQNQPKASTPPTIPSRKRKPAAMPPVPEKPTTLTSSRIRRRARLTEHTFDAISSSNQSIDSETSHSNDDIHEKMSELPDLESQTHHESDRPTIFPTSRHELLEERLQPHNKDTVSVQQTSSEFELAHARILERRGGKTIRKPSDESLAMTAMSTSASAGTAPFNKSTSPSKKSIASTNKSATSKQEDLLFSLTGLPGQRPPLVALVSIQDSGQILPPAPSSSKQSSHSTGRGGDDTLHVVPIYAGYAIYDFTPDPSATEMLSLTSGECVTVFGCNDIKETLLAMRQGGGVAMNVEVSPGWCQCENASGMVGFVPLSYLQFMGAPSAQDEDHDDFYDKDDDEPLLSSSPDEDAPINALYPRNSMIGDADTLTSSNWERLLSLDQQPTLAYASPLANISSVAGLVAGKLQGTLRRIFLSMFSDNSLHEYISTGGVGGPEGRSGGRSLQTTDSDDDSARDRHYITAGPKWQGTIPPFLISVRRPVKRRILDQSQQVVLEEFVTYRINSWFPDDVAESSAHIPNQTSSYHVITVDRRFKQVEWLHDRLLERFPPPSIILPSIPSKNYAVNSGSTRFDVARVERRRREIEVYLSSVIHHPVLRNEPAVLFFLSCGGEKRSSIPGNVFSRESRRWIDDMLVFENTLPSAEGLDESEWKKGISKFSNAVIVSGGNRAPSMFDAGNMSATFFKRVYHPEFNVPEDGDPVAMSRFGTHLELFQKHVVPFLEAGQRHEAVVDALSKQYSALATSMDSLARGTSADRDEDGRNIRSLSWCWREGCRECFAFGQGMVAAASHLHSISNIARTQTKTTLNPFLIVIKSYSSLLMGYTPLVQMHGFASDRYDELVERDLTSTSSTSSTSASAILNNATRARIGTIFNVTLAEMERLHSERRVMLETGMKEWLNNAIESQQAVLNELIKARDALCR</sequence>
<proteinExistence type="predicted"/>
<keyword evidence="7" id="KW-1185">Reference proteome</keyword>
<feature type="compositionally biased region" description="Polar residues" evidence="3">
    <location>
        <begin position="25"/>
        <end position="34"/>
    </location>
</feature>
<accession>A0A507C2B2</accession>
<dbReference type="RefSeq" id="XP_031023049.1">
    <property type="nucleotide sequence ID" value="XM_031170975.1"/>
</dbReference>
<name>A0A507C2B2_9FUNG</name>
<feature type="compositionally biased region" description="Polar residues" evidence="3">
    <location>
        <begin position="75"/>
        <end position="85"/>
    </location>
</feature>
<dbReference type="PANTHER" id="PTHR45827:SF1">
    <property type="entry name" value="SORTING NEXIN"/>
    <property type="match status" value="1"/>
</dbReference>
<dbReference type="Gene3D" id="1.20.1270.60">
    <property type="entry name" value="Arfaptin homology (AH) domain/BAR domain"/>
    <property type="match status" value="1"/>
</dbReference>
<dbReference type="GO" id="GO:0005886">
    <property type="term" value="C:plasma membrane"/>
    <property type="evidence" value="ECO:0007669"/>
    <property type="project" value="TreeGrafter"/>
</dbReference>
<feature type="region of interest" description="Disordered" evidence="3">
    <location>
        <begin position="1"/>
        <end position="116"/>
    </location>
</feature>
<feature type="domain" description="SH3" evidence="4">
    <location>
        <begin position="264"/>
        <end position="347"/>
    </location>
</feature>
<feature type="compositionally biased region" description="Low complexity" evidence="3">
    <location>
        <begin position="174"/>
        <end position="185"/>
    </location>
</feature>
<comment type="caution">
    <text evidence="6">The sequence shown here is derived from an EMBL/GenBank/DDBJ whole genome shotgun (WGS) entry which is preliminary data.</text>
</comment>
<reference evidence="6 7" key="1">
    <citation type="journal article" date="2019" name="Sci. Rep.">
        <title>Comparative genomics of chytrid fungi reveal insights into the obligate biotrophic and pathogenic lifestyle of Synchytrium endobioticum.</title>
        <authorList>
            <person name="van de Vossenberg B.T.L.H."/>
            <person name="Warris S."/>
            <person name="Nguyen H.D.T."/>
            <person name="van Gent-Pelzer M.P.E."/>
            <person name="Joly D.L."/>
            <person name="van de Geest H.C."/>
            <person name="Bonants P.J.M."/>
            <person name="Smith D.S."/>
            <person name="Levesque C.A."/>
            <person name="van der Lee T.A.J."/>
        </authorList>
    </citation>
    <scope>NUCLEOTIDE SEQUENCE [LARGE SCALE GENOMIC DNA]</scope>
    <source>
        <strain evidence="6 7">JEL517</strain>
    </source>
</reference>
<dbReference type="OrthoDB" id="10254720at2759"/>